<reference evidence="2 3" key="1">
    <citation type="submission" date="2014-01" db="EMBL/GenBank/DDBJ databases">
        <title>The Genome Sequence of Klebsiella oxytoca MGH 27.</title>
        <authorList>
            <consortium name="The Broad Institute Genomics Platform"/>
            <consortium name="The Broad Institute Genome Sequencing Center for Infectious Disease"/>
            <person name="Murphy C."/>
            <person name="Cosimi L."/>
            <person name="Cerqueira G."/>
            <person name="Feldgarden M."/>
            <person name="Earl A."/>
            <person name="Hung D."/>
            <person name="Onderdonk A.B."/>
            <person name="Ferraro M.J."/>
            <person name="Hooper D."/>
            <person name="Dekker J."/>
            <person name="O'Brien T."/>
            <person name="Huang S."/>
            <person name="Quan V."/>
            <person name="Ernst C."/>
            <person name="Delaney M."/>
            <person name="DuBois A."/>
            <person name="Kim D.S."/>
            <person name="Young S.K."/>
            <person name="Zeng Q."/>
            <person name="Gargeya S."/>
            <person name="Fitzgerald M."/>
            <person name="Abouelleil A."/>
            <person name="Alvarado L."/>
            <person name="Berlin A.M."/>
            <person name="Chapman S.B."/>
            <person name="Gainer-Dewar J."/>
            <person name="Goldberg J."/>
            <person name="Gnerre S."/>
            <person name="Griggs A."/>
            <person name="Gujja S."/>
            <person name="Hansen M."/>
            <person name="Howarth C."/>
            <person name="Imamovic A."/>
            <person name="Ireland A."/>
            <person name="Larimer J."/>
            <person name="McCowan C."/>
            <person name="Murphy C."/>
            <person name="Pearson M."/>
            <person name="Poon T.W."/>
            <person name="Priest M."/>
            <person name="Roberts A."/>
            <person name="Saif S."/>
            <person name="Shea T."/>
            <person name="Sykes S."/>
            <person name="Wortman J."/>
            <person name="Nusbaum C."/>
            <person name="Birren B."/>
        </authorList>
    </citation>
    <scope>NUCLEOTIDE SEQUENCE [LARGE SCALE GENOMIC DNA]</scope>
    <source>
        <strain evidence="2 3">MGH 27</strain>
    </source>
</reference>
<dbReference type="InterPro" id="IPR000212">
    <property type="entry name" value="DNA_helicase_UvrD/REP"/>
</dbReference>
<dbReference type="GO" id="GO:0031297">
    <property type="term" value="P:replication fork processing"/>
    <property type="evidence" value="ECO:0007669"/>
    <property type="project" value="TreeGrafter"/>
</dbReference>
<dbReference type="RefSeq" id="WP_032742963.1">
    <property type="nucleotide sequence ID" value="NZ_CP151768.1"/>
</dbReference>
<protein>
    <recommendedName>
        <fullName evidence="1">UvrD-like helicase C-terminal domain-containing protein</fullName>
    </recommendedName>
</protein>
<dbReference type="Pfam" id="PF13538">
    <property type="entry name" value="UvrD_C_2"/>
    <property type="match status" value="1"/>
</dbReference>
<proteinExistence type="predicted"/>
<organism evidence="2 3">
    <name type="scientific">Klebsiella michiganensis</name>
    <dbReference type="NCBI Taxonomy" id="1134687"/>
    <lineage>
        <taxon>Bacteria</taxon>
        <taxon>Pseudomonadati</taxon>
        <taxon>Pseudomonadota</taxon>
        <taxon>Gammaproteobacteria</taxon>
        <taxon>Enterobacterales</taxon>
        <taxon>Enterobacteriaceae</taxon>
        <taxon>Klebsiella/Raoultella group</taxon>
        <taxon>Klebsiella</taxon>
    </lineage>
</organism>
<name>A0A7H5AD83_9ENTR</name>
<dbReference type="GO" id="GO:0005524">
    <property type="term" value="F:ATP binding"/>
    <property type="evidence" value="ECO:0007669"/>
    <property type="project" value="InterPro"/>
</dbReference>
<dbReference type="Gene3D" id="3.40.50.300">
    <property type="entry name" value="P-loop containing nucleotide triphosphate hydrolases"/>
    <property type="match status" value="2"/>
</dbReference>
<dbReference type="InterPro" id="IPR027785">
    <property type="entry name" value="UvrD-like_helicase_C"/>
</dbReference>
<evidence type="ECO:0000259" key="1">
    <source>
        <dbReference type="Pfam" id="PF13538"/>
    </source>
</evidence>
<dbReference type="SUPFAM" id="SSF52540">
    <property type="entry name" value="P-loop containing nucleoside triphosphate hydrolases"/>
    <property type="match status" value="1"/>
</dbReference>
<dbReference type="Proteomes" id="UP000020202">
    <property type="component" value="Unassembled WGS sequence"/>
</dbReference>
<dbReference type="EMBL" id="JCNZ01000007">
    <property type="protein sequence ID" value="EWF91315.1"/>
    <property type="molecule type" value="Genomic_DNA"/>
</dbReference>
<dbReference type="GO" id="GO:0000724">
    <property type="term" value="P:double-strand break repair via homologous recombination"/>
    <property type="evidence" value="ECO:0007669"/>
    <property type="project" value="TreeGrafter"/>
</dbReference>
<accession>A0A7H5AD83</accession>
<dbReference type="PANTHER" id="PTHR11070">
    <property type="entry name" value="UVRD / RECB / PCRA DNA HELICASE FAMILY MEMBER"/>
    <property type="match status" value="1"/>
</dbReference>
<dbReference type="PANTHER" id="PTHR11070:SF30">
    <property type="entry name" value="F-BOX DNA HELICASE 1"/>
    <property type="match status" value="1"/>
</dbReference>
<dbReference type="AlphaFoldDB" id="A0A7H5AD83"/>
<evidence type="ECO:0000313" key="2">
    <source>
        <dbReference type="EMBL" id="EWF91315.1"/>
    </source>
</evidence>
<dbReference type="GO" id="GO:0043138">
    <property type="term" value="F:3'-5' DNA helicase activity"/>
    <property type="evidence" value="ECO:0007669"/>
    <property type="project" value="TreeGrafter"/>
</dbReference>
<dbReference type="Pfam" id="PF13245">
    <property type="entry name" value="AAA_19"/>
    <property type="match status" value="1"/>
</dbReference>
<evidence type="ECO:0000313" key="3">
    <source>
        <dbReference type="Proteomes" id="UP000020202"/>
    </source>
</evidence>
<dbReference type="InterPro" id="IPR027417">
    <property type="entry name" value="P-loop_NTPase"/>
</dbReference>
<feature type="domain" description="UvrD-like helicase C-terminal" evidence="1">
    <location>
        <begin position="308"/>
        <end position="357"/>
    </location>
</feature>
<comment type="caution">
    <text evidence="2">The sequence shown here is derived from an EMBL/GenBank/DDBJ whole genome shotgun (WGS) entry which is preliminary data.</text>
</comment>
<sequence>MKGSWWRSREEMDEDQTNFITLPAKGRYALIGPPGSGKTNLLLLRALYTAGTGEKNVLILTYTKSLADFIRTGIGKSGLITIDQVKTFHAWVYSHILEHLGERPLPPGSDFDDNARQLLLEMLLEANDRLPGKKIYSAIFVDEAQDLTFDELNALLCLSENVCISGDENQGIYRRDGLSAIDKLGLTPHYLRQHFRIGQKIARVADRLCPNDNKNNGLEATSNYNPKSQGESSAKLIACINVEDQFKRMCEIIEIQLDAFKDDNIGIFCGKKESLIELREMFLNTKFSDLVAVHGIEDGAGFYSEKRIHIMTIHSSKGTEFRAVHIFKAEDLNHYPLNRTRVSYTAVTRARTALNVYRSAETNRNLESAMSEPKVFNIDDLFSGDL</sequence>
<dbReference type="GO" id="GO:0003677">
    <property type="term" value="F:DNA binding"/>
    <property type="evidence" value="ECO:0007669"/>
    <property type="project" value="InterPro"/>
</dbReference>
<gene>
    <name evidence="2" type="ORF">L373_01700</name>
</gene>